<dbReference type="Pfam" id="PF01556">
    <property type="entry name" value="DnaJ_C"/>
    <property type="match status" value="1"/>
</dbReference>
<feature type="zinc finger region" description="CR-type" evidence="9">
    <location>
        <begin position="147"/>
        <end position="226"/>
    </location>
</feature>
<dbReference type="NCBIfam" id="TIGR02349">
    <property type="entry name" value="DnaJ_bact"/>
    <property type="match status" value="1"/>
</dbReference>
<dbReference type="Pfam" id="PF00684">
    <property type="entry name" value="DnaJ_CXXCXGXG"/>
    <property type="match status" value="1"/>
</dbReference>
<dbReference type="SUPFAM" id="SSF57938">
    <property type="entry name" value="DnaJ/Hsp40 cysteine-rich domain"/>
    <property type="match status" value="1"/>
</dbReference>
<evidence type="ECO:0000256" key="9">
    <source>
        <dbReference type="PROSITE-ProRule" id="PRU00546"/>
    </source>
</evidence>
<evidence type="ECO:0000256" key="4">
    <source>
        <dbReference type="ARBA" id="ARBA00022833"/>
    </source>
</evidence>
<comment type="similarity">
    <text evidence="6 8">Belongs to the DnaJ family.</text>
</comment>
<evidence type="ECO:0000256" key="3">
    <source>
        <dbReference type="ARBA" id="ARBA00022771"/>
    </source>
</evidence>
<dbReference type="Proteomes" id="UP000782843">
    <property type="component" value="Unassembled WGS sequence"/>
</dbReference>
<keyword evidence="2 8" id="KW-0677">Repeat</keyword>
<gene>
    <name evidence="8 12" type="primary">dnaJ</name>
    <name evidence="12" type="ORF">KC660_00820</name>
</gene>
<dbReference type="Gene3D" id="2.10.230.10">
    <property type="entry name" value="Heat shock protein DnaJ, cysteine-rich domain"/>
    <property type="match status" value="1"/>
</dbReference>
<feature type="binding site" evidence="8">
    <location>
        <position position="160"/>
    </location>
    <ligand>
        <name>Zn(2+)</name>
        <dbReference type="ChEBI" id="CHEBI:29105"/>
        <label>1</label>
    </ligand>
</feature>
<dbReference type="FunFam" id="2.60.260.20:FF:000005">
    <property type="entry name" value="Chaperone protein dnaJ 1, mitochondrial"/>
    <property type="match status" value="1"/>
</dbReference>
<dbReference type="GO" id="GO:0009408">
    <property type="term" value="P:response to heat"/>
    <property type="evidence" value="ECO:0007669"/>
    <property type="project" value="InterPro"/>
</dbReference>
<comment type="cofactor">
    <cofactor evidence="8">
        <name>Zn(2+)</name>
        <dbReference type="ChEBI" id="CHEBI:29105"/>
    </cofactor>
    <text evidence="8">Binds 2 Zn(2+) ions per monomer.</text>
</comment>
<dbReference type="GO" id="GO:0051082">
    <property type="term" value="F:unfolded protein binding"/>
    <property type="evidence" value="ECO:0007669"/>
    <property type="project" value="UniProtKB-UniRule"/>
</dbReference>
<keyword evidence="3 8" id="KW-0863">Zinc-finger</keyword>
<evidence type="ECO:0000256" key="8">
    <source>
        <dbReference type="HAMAP-Rule" id="MF_01152"/>
    </source>
</evidence>
<comment type="function">
    <text evidence="8">Participates actively in the response to hyperosmotic and heat shock by preventing the aggregation of stress-denatured proteins and by disaggregating proteins, also in an autonomous, DnaK-independent fashion. Unfolded proteins bind initially to DnaJ; upon interaction with the DnaJ-bound protein, DnaK hydrolyzes its bound ATP, resulting in the formation of a stable complex. GrpE releases ADP from DnaK; ATP binding to DnaK triggers the release of the substrate protein, thus completing the reaction cycle. Several rounds of ATP-dependent interactions between DnaJ, DnaK and GrpE are required for fully efficient folding. Also involved, together with DnaK and GrpE, in the DNA replication of plasmids through activation of initiation proteins.</text>
</comment>
<dbReference type="InterPro" id="IPR002939">
    <property type="entry name" value="DnaJ_C"/>
</dbReference>
<dbReference type="InterPro" id="IPR008971">
    <property type="entry name" value="HSP40/DnaJ_pept-bd"/>
</dbReference>
<dbReference type="PROSITE" id="PS00636">
    <property type="entry name" value="DNAJ_1"/>
    <property type="match status" value="1"/>
</dbReference>
<dbReference type="SMART" id="SM00271">
    <property type="entry name" value="DnaJ"/>
    <property type="match status" value="1"/>
</dbReference>
<feature type="binding site" evidence="8">
    <location>
        <position position="163"/>
    </location>
    <ligand>
        <name>Zn(2+)</name>
        <dbReference type="ChEBI" id="CHEBI:29105"/>
        <label>1</label>
    </ligand>
</feature>
<evidence type="ECO:0000256" key="7">
    <source>
        <dbReference type="ARBA" id="ARBA00067609"/>
    </source>
</evidence>
<feature type="binding site" evidence="8">
    <location>
        <position position="217"/>
    </location>
    <ligand>
        <name>Zn(2+)</name>
        <dbReference type="ChEBI" id="CHEBI:29105"/>
        <label>1</label>
    </ligand>
</feature>
<dbReference type="SUPFAM" id="SSF46565">
    <property type="entry name" value="Chaperone J-domain"/>
    <property type="match status" value="1"/>
</dbReference>
<name>A0A955L2Z9_9BACT</name>
<keyword evidence="1 8" id="KW-0479">Metal-binding</keyword>
<feature type="repeat" description="CXXCXGXG motif" evidence="8">
    <location>
        <begin position="174"/>
        <end position="181"/>
    </location>
</feature>
<dbReference type="GO" id="GO:0005737">
    <property type="term" value="C:cytoplasm"/>
    <property type="evidence" value="ECO:0007669"/>
    <property type="project" value="UniProtKB-SubCell"/>
</dbReference>
<protein>
    <recommendedName>
        <fullName evidence="7 8">Chaperone protein DnaJ</fullName>
    </recommendedName>
</protein>
<dbReference type="Gene3D" id="1.10.287.110">
    <property type="entry name" value="DnaJ domain"/>
    <property type="match status" value="1"/>
</dbReference>
<feature type="repeat" description="CXXCXGXG motif" evidence="8">
    <location>
        <begin position="160"/>
        <end position="167"/>
    </location>
</feature>
<dbReference type="CDD" id="cd10747">
    <property type="entry name" value="DnaJ_C"/>
    <property type="match status" value="1"/>
</dbReference>
<proteinExistence type="inferred from homology"/>
<dbReference type="PROSITE" id="PS51188">
    <property type="entry name" value="ZF_CR"/>
    <property type="match status" value="1"/>
</dbReference>
<dbReference type="GO" id="GO:0031072">
    <property type="term" value="F:heat shock protein binding"/>
    <property type="evidence" value="ECO:0007669"/>
    <property type="project" value="InterPro"/>
</dbReference>
<dbReference type="PANTHER" id="PTHR43096">
    <property type="entry name" value="DNAJ HOMOLOG 1, MITOCHONDRIAL-RELATED"/>
    <property type="match status" value="1"/>
</dbReference>
<dbReference type="NCBIfam" id="NF008035">
    <property type="entry name" value="PRK10767.1"/>
    <property type="match status" value="1"/>
</dbReference>
<dbReference type="PANTHER" id="PTHR43096:SF10">
    <property type="entry name" value="CHAPERONE PROTEIN DNAJ A6, CHLOROPLASTIC"/>
    <property type="match status" value="1"/>
</dbReference>
<evidence type="ECO:0000259" key="10">
    <source>
        <dbReference type="PROSITE" id="PS50076"/>
    </source>
</evidence>
<dbReference type="Gene3D" id="2.60.260.20">
    <property type="entry name" value="Urease metallochaperone UreE, N-terminal domain"/>
    <property type="match status" value="2"/>
</dbReference>
<dbReference type="InterPro" id="IPR012724">
    <property type="entry name" value="DnaJ"/>
</dbReference>
<feature type="binding site" evidence="8">
    <location>
        <position position="177"/>
    </location>
    <ligand>
        <name>Zn(2+)</name>
        <dbReference type="ChEBI" id="CHEBI:29105"/>
        <label>2</label>
    </ligand>
</feature>
<dbReference type="InterPro" id="IPR036410">
    <property type="entry name" value="HSP_DnaJ_Cys-rich_dom_sf"/>
</dbReference>
<reference evidence="12" key="1">
    <citation type="submission" date="2020-04" db="EMBL/GenBank/DDBJ databases">
        <authorList>
            <person name="Zhang T."/>
        </authorList>
    </citation>
    <scope>NUCLEOTIDE SEQUENCE</scope>
    <source>
        <strain evidence="12">HKST-UBA10</strain>
    </source>
</reference>
<reference evidence="12" key="2">
    <citation type="journal article" date="2021" name="Microbiome">
        <title>Successional dynamics and alternative stable states in a saline activated sludge microbial community over 9 years.</title>
        <authorList>
            <person name="Wang Y."/>
            <person name="Ye J."/>
            <person name="Ju F."/>
            <person name="Liu L."/>
            <person name="Boyd J.A."/>
            <person name="Deng Y."/>
            <person name="Parks D.H."/>
            <person name="Jiang X."/>
            <person name="Yin X."/>
            <person name="Woodcroft B.J."/>
            <person name="Tyson G.W."/>
            <person name="Hugenholtz P."/>
            <person name="Polz M.F."/>
            <person name="Zhang T."/>
        </authorList>
    </citation>
    <scope>NUCLEOTIDE SEQUENCE</scope>
    <source>
        <strain evidence="12">HKST-UBA10</strain>
    </source>
</reference>
<feature type="domain" description="CR-type" evidence="11">
    <location>
        <begin position="147"/>
        <end position="226"/>
    </location>
</feature>
<comment type="subunit">
    <text evidence="8">Homodimer.</text>
</comment>
<dbReference type="Pfam" id="PF00226">
    <property type="entry name" value="DnaJ"/>
    <property type="match status" value="1"/>
</dbReference>
<dbReference type="FunFam" id="2.10.230.10:FF:000002">
    <property type="entry name" value="Molecular chaperone DnaJ"/>
    <property type="match status" value="1"/>
</dbReference>
<evidence type="ECO:0000256" key="2">
    <source>
        <dbReference type="ARBA" id="ARBA00022737"/>
    </source>
</evidence>
<comment type="caution">
    <text evidence="12">The sequence shown here is derived from an EMBL/GenBank/DDBJ whole genome shotgun (WGS) entry which is preliminary data.</text>
</comment>
<feature type="binding site" evidence="8">
    <location>
        <position position="174"/>
    </location>
    <ligand>
        <name>Zn(2+)</name>
        <dbReference type="ChEBI" id="CHEBI:29105"/>
        <label>2</label>
    </ligand>
</feature>
<feature type="repeat" description="CXXCXGXG motif" evidence="8">
    <location>
        <begin position="200"/>
        <end position="207"/>
    </location>
</feature>
<dbReference type="PRINTS" id="PR00625">
    <property type="entry name" value="JDOMAIN"/>
</dbReference>
<accession>A0A955L2Z9</accession>
<dbReference type="AlphaFoldDB" id="A0A955L2Z9"/>
<evidence type="ECO:0000313" key="13">
    <source>
        <dbReference type="Proteomes" id="UP000782843"/>
    </source>
</evidence>
<feature type="domain" description="J" evidence="10">
    <location>
        <begin position="6"/>
        <end position="70"/>
    </location>
</feature>
<evidence type="ECO:0000259" key="11">
    <source>
        <dbReference type="PROSITE" id="PS51188"/>
    </source>
</evidence>
<feature type="binding site" evidence="8">
    <location>
        <position position="200"/>
    </location>
    <ligand>
        <name>Zn(2+)</name>
        <dbReference type="ChEBI" id="CHEBI:29105"/>
        <label>2</label>
    </ligand>
</feature>
<feature type="binding site" evidence="8">
    <location>
        <position position="203"/>
    </location>
    <ligand>
        <name>Zn(2+)</name>
        <dbReference type="ChEBI" id="CHEBI:29105"/>
        <label>2</label>
    </ligand>
</feature>
<keyword evidence="5 8" id="KW-0143">Chaperone</keyword>
<keyword evidence="4 8" id="KW-0862">Zinc</keyword>
<feature type="repeat" description="CXXCXGXG motif" evidence="8">
    <location>
        <begin position="214"/>
        <end position="221"/>
    </location>
</feature>
<keyword evidence="8" id="KW-0346">Stress response</keyword>
<organism evidence="12 13">
    <name type="scientific">Candidatus Dojkabacteria bacterium</name>
    <dbReference type="NCBI Taxonomy" id="2099670"/>
    <lineage>
        <taxon>Bacteria</taxon>
        <taxon>Candidatus Dojkabacteria</taxon>
    </lineage>
</organism>
<dbReference type="InterPro" id="IPR036869">
    <property type="entry name" value="J_dom_sf"/>
</dbReference>
<feature type="binding site" evidence="8">
    <location>
        <position position="214"/>
    </location>
    <ligand>
        <name>Zn(2+)</name>
        <dbReference type="ChEBI" id="CHEBI:29105"/>
        <label>1</label>
    </ligand>
</feature>
<dbReference type="GO" id="GO:0042026">
    <property type="term" value="P:protein refolding"/>
    <property type="evidence" value="ECO:0007669"/>
    <property type="project" value="TreeGrafter"/>
</dbReference>
<dbReference type="GO" id="GO:0005524">
    <property type="term" value="F:ATP binding"/>
    <property type="evidence" value="ECO:0007669"/>
    <property type="project" value="InterPro"/>
</dbReference>
<dbReference type="GO" id="GO:0006260">
    <property type="term" value="P:DNA replication"/>
    <property type="evidence" value="ECO:0007669"/>
    <property type="project" value="UniProtKB-KW"/>
</dbReference>
<dbReference type="GO" id="GO:0008270">
    <property type="term" value="F:zinc ion binding"/>
    <property type="evidence" value="ECO:0007669"/>
    <property type="project" value="UniProtKB-UniRule"/>
</dbReference>
<comment type="subcellular location">
    <subcellularLocation>
        <location evidence="8">Cytoplasm</location>
    </subcellularLocation>
</comment>
<dbReference type="SUPFAM" id="SSF49493">
    <property type="entry name" value="HSP40/DnaJ peptide-binding domain"/>
    <property type="match status" value="2"/>
</dbReference>
<dbReference type="InterPro" id="IPR018253">
    <property type="entry name" value="DnaJ_domain_CS"/>
</dbReference>
<dbReference type="GO" id="GO:0016491">
    <property type="term" value="F:oxidoreductase activity"/>
    <property type="evidence" value="ECO:0007669"/>
    <property type="project" value="UniProtKB-KW"/>
</dbReference>
<comment type="domain">
    <text evidence="8">The J domain is necessary and sufficient to stimulate DnaK ATPase activity. Zinc center 1 plays an important role in the autonomous, DnaK-independent chaperone activity of DnaJ. Zinc center 2 is essential for interaction with DnaK and for DnaJ activity.</text>
</comment>
<evidence type="ECO:0000256" key="6">
    <source>
        <dbReference type="ARBA" id="ARBA00061004"/>
    </source>
</evidence>
<dbReference type="InterPro" id="IPR001623">
    <property type="entry name" value="DnaJ_domain"/>
</dbReference>
<keyword evidence="12" id="KW-0560">Oxidoreductase</keyword>
<keyword evidence="8" id="KW-0963">Cytoplasm</keyword>
<sequence length="378" mass="41559">MAEKRDYYEVLGVSKDASKQEIKKAYRKLAAQYHPDRNKEEGAEEKFKEVQDAYDVLSDEQKKKAYDQFGHAGTAGFGSGGYSGFDYSDFQNSGGYNYGFQGGSYEDLGSIFETFFGGFGQSRSEQVSRGSDIRVGIDIEFKEAVFGTDKEIHYERKVECKECNGAGGSGEEKCSVCNGSGRQVRVQRTILGNIQTATACSNCKGKGKIIKNKCNKCFGSGVEKIVDKLIIKIPEGSPDGLGLRFKGNGNAGENKSGYGDLFVIINVKESDKFSRRGYDIYSDEEIDVVMAVLGGEAPIETVHGKVKLKIPPGTQSETVFKLKEKGGPKFQKTGNGDHYVKVIVSIPKRLSKDEKELWEGLKNVNKKDNKGGIGKMFK</sequence>
<evidence type="ECO:0000313" key="12">
    <source>
        <dbReference type="EMBL" id="MCA9381932.1"/>
    </source>
</evidence>
<dbReference type="PROSITE" id="PS50076">
    <property type="entry name" value="DNAJ_2"/>
    <property type="match status" value="1"/>
</dbReference>
<dbReference type="CDD" id="cd06257">
    <property type="entry name" value="DnaJ"/>
    <property type="match status" value="1"/>
</dbReference>
<dbReference type="HAMAP" id="MF_01152">
    <property type="entry name" value="DnaJ"/>
    <property type="match status" value="1"/>
</dbReference>
<evidence type="ECO:0000256" key="5">
    <source>
        <dbReference type="ARBA" id="ARBA00023186"/>
    </source>
</evidence>
<evidence type="ECO:0000256" key="1">
    <source>
        <dbReference type="ARBA" id="ARBA00022723"/>
    </source>
</evidence>
<dbReference type="InterPro" id="IPR001305">
    <property type="entry name" value="HSP_DnaJ_Cys-rich_dom"/>
</dbReference>
<keyword evidence="8" id="KW-0235">DNA replication</keyword>
<dbReference type="EMBL" id="JAGQLG010000027">
    <property type="protein sequence ID" value="MCA9381932.1"/>
    <property type="molecule type" value="Genomic_DNA"/>
</dbReference>